<evidence type="ECO:0000256" key="1">
    <source>
        <dbReference type="ARBA" id="ARBA00022603"/>
    </source>
</evidence>
<feature type="binding site" evidence="6">
    <location>
        <position position="101"/>
    </location>
    <ligand>
        <name>S-adenosyl-L-methionine</name>
        <dbReference type="ChEBI" id="CHEBI:59789"/>
    </ligand>
</feature>
<dbReference type="NCBIfam" id="TIGR01934">
    <property type="entry name" value="MenG_MenH_UbiE"/>
    <property type="match status" value="1"/>
</dbReference>
<evidence type="ECO:0000256" key="5">
    <source>
        <dbReference type="ARBA" id="ARBA00046387"/>
    </source>
</evidence>
<comment type="catalytic activity">
    <reaction evidence="6">
        <text>a 2-methoxy-6-(all-trans-polyprenyl)benzene-1,4-diol + S-adenosyl-L-methionine = a 5-methoxy-2-methyl-3-(all-trans-polyprenyl)benzene-1,4-diol + S-adenosyl-L-homocysteine + H(+)</text>
        <dbReference type="Rhea" id="RHEA:28286"/>
        <dbReference type="Rhea" id="RHEA-COMP:10858"/>
        <dbReference type="Rhea" id="RHEA-COMP:10859"/>
        <dbReference type="ChEBI" id="CHEBI:15378"/>
        <dbReference type="ChEBI" id="CHEBI:57856"/>
        <dbReference type="ChEBI" id="CHEBI:59789"/>
        <dbReference type="ChEBI" id="CHEBI:84166"/>
        <dbReference type="ChEBI" id="CHEBI:84167"/>
        <dbReference type="EC" id="2.1.1.201"/>
    </reaction>
</comment>
<evidence type="ECO:0000256" key="2">
    <source>
        <dbReference type="ARBA" id="ARBA00022679"/>
    </source>
</evidence>
<comment type="similarity">
    <text evidence="6">Belongs to the class I-like SAM-binding methyltransferase superfamily. MenG/UbiE family.</text>
</comment>
<dbReference type="InterPro" id="IPR029063">
    <property type="entry name" value="SAM-dependent_MTases_sf"/>
</dbReference>
<dbReference type="EC" id="2.1.1.201" evidence="6"/>
<evidence type="ECO:0000256" key="3">
    <source>
        <dbReference type="ARBA" id="ARBA00022688"/>
    </source>
</evidence>
<feature type="binding site" evidence="6">
    <location>
        <begin position="133"/>
        <end position="134"/>
    </location>
    <ligand>
        <name>S-adenosyl-L-methionine</name>
        <dbReference type="ChEBI" id="CHEBI:59789"/>
    </ligand>
</feature>
<reference evidence="7" key="1">
    <citation type="submission" date="2021-08" db="EMBL/GenBank/DDBJ databases">
        <authorList>
            <person name="Misof B."/>
            <person name="Oliver O."/>
            <person name="Podsiadlowski L."/>
            <person name="Donath A."/>
            <person name="Peters R."/>
            <person name="Mayer C."/>
            <person name="Rust J."/>
            <person name="Gunkel S."/>
            <person name="Lesny P."/>
            <person name="Martin S."/>
            <person name="Oeyen J.P."/>
            <person name="Petersen M."/>
            <person name="Panagiotis P."/>
            <person name="Wilbrandt J."/>
            <person name="Tanja T."/>
        </authorList>
    </citation>
    <scope>NUCLEOTIDE SEQUENCE</scope>
    <source>
        <strain evidence="7">GBR_01_08_01A</strain>
        <tissue evidence="7">Thorax + abdomen</tissue>
    </source>
</reference>
<comment type="caution">
    <text evidence="6">Lacks conserved residue(s) required for the propagation of feature annotation.</text>
</comment>
<dbReference type="InterPro" id="IPR004033">
    <property type="entry name" value="UbiE/COQ5_MeTrFase"/>
</dbReference>
<proteinExistence type="inferred from homology"/>
<dbReference type="GO" id="GO:0032259">
    <property type="term" value="P:methylation"/>
    <property type="evidence" value="ECO:0007669"/>
    <property type="project" value="UniProtKB-KW"/>
</dbReference>
<keyword evidence="6" id="KW-0472">Membrane</keyword>
<dbReference type="GO" id="GO:0008425">
    <property type="term" value="F:2-methoxy-6-polyprenyl-1,4-benzoquinol methyltransferase activity"/>
    <property type="evidence" value="ECO:0007669"/>
    <property type="project" value="UniProtKB-UniRule"/>
</dbReference>
<dbReference type="PROSITE" id="PS51608">
    <property type="entry name" value="SAM_MT_UBIE"/>
    <property type="match status" value="1"/>
</dbReference>
<keyword evidence="8" id="KW-1185">Reference proteome</keyword>
<keyword evidence="3 6" id="KW-0831">Ubiquinone biosynthesis</keyword>
<dbReference type="FunFam" id="3.40.50.150:FF:000064">
    <property type="entry name" value="2-methoxy-6-polyprenyl-1,4-benzoquinol methylase, mitochondrial"/>
    <property type="match status" value="1"/>
</dbReference>
<comment type="subunit">
    <text evidence="5">Component of a multi-subunit COQ enzyme complex, composed of at least COQ3, COQ4, COQ5, COQ6, COQ7 and COQ9. Interacts with PYURF; the interaction is direct, stabilizes COQ5 protein and associates PYURF with COQ enzyme complex.</text>
</comment>
<name>A0AAD9VR05_9HYME</name>
<reference evidence="7" key="2">
    <citation type="journal article" date="2023" name="Commun. Biol.">
        <title>Intrasexual cuticular hydrocarbon dimorphism in a wasp sheds light on hydrocarbon biosynthesis genes in Hymenoptera.</title>
        <authorList>
            <person name="Moris V.C."/>
            <person name="Podsiadlowski L."/>
            <person name="Martin S."/>
            <person name="Oeyen J.P."/>
            <person name="Donath A."/>
            <person name="Petersen M."/>
            <person name="Wilbrandt J."/>
            <person name="Misof B."/>
            <person name="Liedtke D."/>
            <person name="Thamm M."/>
            <person name="Scheiner R."/>
            <person name="Schmitt T."/>
            <person name="Niehuis O."/>
        </authorList>
    </citation>
    <scope>NUCLEOTIDE SEQUENCE</scope>
    <source>
        <strain evidence="7">GBR_01_08_01A</strain>
    </source>
</reference>
<dbReference type="PANTHER" id="PTHR43591">
    <property type="entry name" value="METHYLTRANSFERASE"/>
    <property type="match status" value="1"/>
</dbReference>
<dbReference type="SUPFAM" id="SSF53335">
    <property type="entry name" value="S-adenosyl-L-methionine-dependent methyltransferases"/>
    <property type="match status" value="1"/>
</dbReference>
<dbReference type="HAMAP" id="MF_01813">
    <property type="entry name" value="MenG_UbiE_methyltr"/>
    <property type="match status" value="1"/>
</dbReference>
<comment type="pathway">
    <text evidence="6">Cofactor biosynthesis; ubiquinone biosynthesis.</text>
</comment>
<feature type="binding site" evidence="6">
    <location>
        <position position="73"/>
    </location>
    <ligand>
        <name>S-adenosyl-L-methionine</name>
        <dbReference type="ChEBI" id="CHEBI:59789"/>
    </ligand>
</feature>
<organism evidence="7 8">
    <name type="scientific">Odynerus spinipes</name>
    <dbReference type="NCBI Taxonomy" id="1348599"/>
    <lineage>
        <taxon>Eukaryota</taxon>
        <taxon>Metazoa</taxon>
        <taxon>Ecdysozoa</taxon>
        <taxon>Arthropoda</taxon>
        <taxon>Hexapoda</taxon>
        <taxon>Insecta</taxon>
        <taxon>Pterygota</taxon>
        <taxon>Neoptera</taxon>
        <taxon>Endopterygota</taxon>
        <taxon>Hymenoptera</taxon>
        <taxon>Apocrita</taxon>
        <taxon>Aculeata</taxon>
        <taxon>Vespoidea</taxon>
        <taxon>Vespidae</taxon>
        <taxon>Eumeninae</taxon>
        <taxon>Odynerus</taxon>
    </lineage>
</organism>
<accession>A0AAD9VR05</accession>
<dbReference type="AlphaFoldDB" id="A0AAD9VR05"/>
<dbReference type="Gene3D" id="3.40.50.150">
    <property type="entry name" value="Vaccinia Virus protein VP39"/>
    <property type="match status" value="1"/>
</dbReference>
<sequence length="441" mass="51580">MEDNEKMTHFGFQEIKESEKAKEVHAVFENVANNYDIMNDAMSLGIHRVWKDIFIQELAPTHGTRLLDCAGGTGDIAFRYLNFLKNTKNVNNVESYVTVSDINEYMLDVGKLRAERLGFTLENNYNIEWKQSNAEELDFPDESFTVYTIAFGIRNVTYIDKVLSEAYRVLKPGGRFLCLEFSHVNNDVLRWFYDQYSFQMIPVMGTLITGKWQPYQYLVESIRKFPKQEEFKHMIEMSGFRHTSYKNLSCDIRYDIIVEVYIILPSNLGEYKNEINISKPLAKLIVNQAKNHPIFRTYFIIPPAQFYHWAEVKTKILAGACVMFEYNRQVTKEARKEEARLAQLQKFTDDIQSLQKCTVQLQINIQYLQNAVEEIAKQTKTRLPEQRILIKADEEVREQKSTNVTPSTEANRTEKEVSFVQRALQSFDNKVEQNKKYLFVA</sequence>
<dbReference type="InterPro" id="IPR023576">
    <property type="entry name" value="UbiE/COQ5_MeTrFase_CS"/>
</dbReference>
<evidence type="ECO:0000256" key="4">
    <source>
        <dbReference type="ARBA" id="ARBA00022691"/>
    </source>
</evidence>
<dbReference type="GO" id="GO:0031314">
    <property type="term" value="C:extrinsic component of mitochondrial inner membrane"/>
    <property type="evidence" value="ECO:0007669"/>
    <property type="project" value="UniProtKB-UniRule"/>
</dbReference>
<comment type="caution">
    <text evidence="7">The sequence shown here is derived from an EMBL/GenBank/DDBJ whole genome shotgun (WGS) entry which is preliminary data.</text>
</comment>
<keyword evidence="2 6" id="KW-0808">Transferase</keyword>
<evidence type="ECO:0000313" key="7">
    <source>
        <dbReference type="EMBL" id="KAK2582887.1"/>
    </source>
</evidence>
<dbReference type="Proteomes" id="UP001258017">
    <property type="component" value="Unassembled WGS sequence"/>
</dbReference>
<dbReference type="PANTHER" id="PTHR43591:SF24">
    <property type="entry name" value="2-METHOXY-6-POLYPRENYL-1,4-BENZOQUINOL METHYLASE, MITOCHONDRIAL"/>
    <property type="match status" value="1"/>
</dbReference>
<dbReference type="Pfam" id="PF07047">
    <property type="entry name" value="OPA3"/>
    <property type="match status" value="1"/>
</dbReference>
<dbReference type="PROSITE" id="PS01183">
    <property type="entry name" value="UBIE_1"/>
    <property type="match status" value="1"/>
</dbReference>
<comment type="function">
    <text evidence="6">Methyltransferase required for the conversion of 2-polyprenyl-6-methoxy-1,4-benzoquinol (DDMQH2) to 2-polyprenyl-3-methyl-6-methoxy-1,4-benzoquinol (DMQH2).</text>
</comment>
<dbReference type="PROSITE" id="PS01184">
    <property type="entry name" value="UBIE_2"/>
    <property type="match status" value="1"/>
</dbReference>
<protein>
    <recommendedName>
        <fullName evidence="6">2-methoxy-6-polyprenyl-1,4-benzoquinol methylase, mitochondrial</fullName>
        <ecNumber evidence="6">2.1.1.201</ecNumber>
    </recommendedName>
    <alternativeName>
        <fullName evidence="6">Ubiquinone biosynthesis methyltransferase COQ5</fullName>
    </alternativeName>
</protein>
<gene>
    <name evidence="6" type="primary">coq5</name>
    <name evidence="7" type="ORF">KPH14_008962</name>
</gene>
<evidence type="ECO:0000256" key="6">
    <source>
        <dbReference type="HAMAP-Rule" id="MF_03191"/>
    </source>
</evidence>
<keyword evidence="6" id="KW-0496">Mitochondrion</keyword>
<comment type="subcellular location">
    <subcellularLocation>
        <location evidence="6">Mitochondrion inner membrane</location>
        <topology evidence="6">Peripheral membrane protein</topology>
        <orientation evidence="6">Matrix side</orientation>
    </subcellularLocation>
</comment>
<dbReference type="EMBL" id="JAIFRP010000030">
    <property type="protein sequence ID" value="KAK2582887.1"/>
    <property type="molecule type" value="Genomic_DNA"/>
</dbReference>
<evidence type="ECO:0000313" key="8">
    <source>
        <dbReference type="Proteomes" id="UP001258017"/>
    </source>
</evidence>
<dbReference type="InterPro" id="IPR010754">
    <property type="entry name" value="OPA3-like"/>
</dbReference>
<keyword evidence="6" id="KW-0999">Mitochondrion inner membrane</keyword>
<dbReference type="CDD" id="cd02440">
    <property type="entry name" value="AdoMet_MTases"/>
    <property type="match status" value="1"/>
</dbReference>
<keyword evidence="1 6" id="KW-0489">Methyltransferase</keyword>
<dbReference type="Pfam" id="PF01209">
    <property type="entry name" value="Ubie_methyltran"/>
    <property type="match status" value="1"/>
</dbReference>
<keyword evidence="4 6" id="KW-0949">S-adenosyl-L-methionine</keyword>